<reference evidence="2" key="2">
    <citation type="journal article" date="2015" name="Data Brief">
        <title>Shoot transcriptome of the giant reed, Arundo donax.</title>
        <authorList>
            <person name="Barrero R.A."/>
            <person name="Guerrero F.D."/>
            <person name="Moolhuijzen P."/>
            <person name="Goolsby J.A."/>
            <person name="Tidwell J."/>
            <person name="Bellgard S.E."/>
            <person name="Bellgard M.I."/>
        </authorList>
    </citation>
    <scope>NUCLEOTIDE SEQUENCE</scope>
    <source>
        <tissue evidence="2">Shoot tissue taken approximately 20 cm above the soil surface</tissue>
    </source>
</reference>
<accession>A0A0A8Y215</accession>
<evidence type="ECO:0000256" key="1">
    <source>
        <dbReference type="SAM" id="SignalP"/>
    </source>
</evidence>
<keyword evidence="1" id="KW-0732">Signal</keyword>
<dbReference type="AlphaFoldDB" id="A0A0A8Y215"/>
<sequence length="49" mass="6019">MFRKLRLLALLFLLKSGQWDRIRVNCAMLWLHIFRERGFFTFCNRNSCP</sequence>
<proteinExistence type="predicted"/>
<organism evidence="2">
    <name type="scientific">Arundo donax</name>
    <name type="common">Giant reed</name>
    <name type="synonym">Donax arundinaceus</name>
    <dbReference type="NCBI Taxonomy" id="35708"/>
    <lineage>
        <taxon>Eukaryota</taxon>
        <taxon>Viridiplantae</taxon>
        <taxon>Streptophyta</taxon>
        <taxon>Embryophyta</taxon>
        <taxon>Tracheophyta</taxon>
        <taxon>Spermatophyta</taxon>
        <taxon>Magnoliopsida</taxon>
        <taxon>Liliopsida</taxon>
        <taxon>Poales</taxon>
        <taxon>Poaceae</taxon>
        <taxon>PACMAD clade</taxon>
        <taxon>Arundinoideae</taxon>
        <taxon>Arundineae</taxon>
        <taxon>Arundo</taxon>
    </lineage>
</organism>
<evidence type="ECO:0000313" key="2">
    <source>
        <dbReference type="EMBL" id="JAD17722.1"/>
    </source>
</evidence>
<dbReference type="EMBL" id="GBRH01280173">
    <property type="protein sequence ID" value="JAD17722.1"/>
    <property type="molecule type" value="Transcribed_RNA"/>
</dbReference>
<feature type="signal peptide" evidence="1">
    <location>
        <begin position="1"/>
        <end position="19"/>
    </location>
</feature>
<feature type="chain" id="PRO_5002043220" evidence="1">
    <location>
        <begin position="20"/>
        <end position="49"/>
    </location>
</feature>
<protein>
    <submittedName>
        <fullName evidence="2">Uncharacterized protein</fullName>
    </submittedName>
</protein>
<reference evidence="2" key="1">
    <citation type="submission" date="2014-09" db="EMBL/GenBank/DDBJ databases">
        <authorList>
            <person name="Magalhaes I.L.F."/>
            <person name="Oliveira U."/>
            <person name="Santos F.R."/>
            <person name="Vidigal T.H.D.A."/>
            <person name="Brescovit A.D."/>
            <person name="Santos A.J."/>
        </authorList>
    </citation>
    <scope>NUCLEOTIDE SEQUENCE</scope>
    <source>
        <tissue evidence="2">Shoot tissue taken approximately 20 cm above the soil surface</tissue>
    </source>
</reference>
<name>A0A0A8Y215_ARUDO</name>